<keyword evidence="2" id="KW-0732">Signal</keyword>
<gene>
    <name evidence="3" type="ORF">PBY51_009474</name>
</gene>
<reference evidence="3 4" key="2">
    <citation type="journal article" date="2023" name="Mol. Biol. Evol.">
        <title>Genomics of Secondarily Temperate Adaptation in the Only Non-Antarctic Icefish.</title>
        <authorList>
            <person name="Rivera-Colon A.G."/>
            <person name="Rayamajhi N."/>
            <person name="Minhas B.F."/>
            <person name="Madrigal G."/>
            <person name="Bilyk K.T."/>
            <person name="Yoon V."/>
            <person name="Hune M."/>
            <person name="Gregory S."/>
            <person name="Cheng C.H.C."/>
            <person name="Catchen J.M."/>
        </authorList>
    </citation>
    <scope>NUCLEOTIDE SEQUENCE [LARGE SCALE GENOMIC DNA]</scope>
    <source>
        <strain evidence="3">JMC-PN-2008</strain>
    </source>
</reference>
<evidence type="ECO:0000256" key="1">
    <source>
        <dbReference type="SAM" id="MobiDB-lite"/>
    </source>
</evidence>
<evidence type="ECO:0000313" key="4">
    <source>
        <dbReference type="Proteomes" id="UP001346869"/>
    </source>
</evidence>
<dbReference type="PANTHER" id="PTHR10570">
    <property type="entry name" value="T-CELL SURFACE GLYCOPROTEIN CD3 GAMMA CHAIN / DELTA CHAIN"/>
    <property type="match status" value="1"/>
</dbReference>
<feature type="signal peptide" evidence="2">
    <location>
        <begin position="1"/>
        <end position="23"/>
    </location>
</feature>
<dbReference type="GO" id="GO:0007166">
    <property type="term" value="P:cell surface receptor signaling pathway"/>
    <property type="evidence" value="ECO:0007669"/>
    <property type="project" value="TreeGrafter"/>
</dbReference>
<dbReference type="PANTHER" id="PTHR10570:SF8">
    <property type="entry name" value="T-CELL SURFACE GLYCOPROTEIN CD3 GAMMA CHAIN"/>
    <property type="match status" value="1"/>
</dbReference>
<dbReference type="InterPro" id="IPR015484">
    <property type="entry name" value="CD3_esu/gsu/dsu"/>
</dbReference>
<evidence type="ECO:0000256" key="2">
    <source>
        <dbReference type="SAM" id="SignalP"/>
    </source>
</evidence>
<name>A0AAN7XX17_ELEMC</name>
<dbReference type="EMBL" id="JAUZQC010000007">
    <property type="protein sequence ID" value="KAK5868461.1"/>
    <property type="molecule type" value="Genomic_DNA"/>
</dbReference>
<sequence length="174" mass="19067">MKSNLVLPACLLVLWTLAAHVKCKEETAIEVETVSNGIKVTCALNLTKDGIVVPDNTLTYNDEHTGEYLCSATHIYVKFRSCDNCVEFDTATIVGLAVGDVVATIVIGVAVYVVASQTQIGPTTSVKKRSNRQNRVPNAVRPGVVNDPYQPLKFRQRDVYDQLNNGAVHSYPHH</sequence>
<feature type="region of interest" description="Disordered" evidence="1">
    <location>
        <begin position="123"/>
        <end position="149"/>
    </location>
</feature>
<dbReference type="GO" id="GO:0009897">
    <property type="term" value="C:external side of plasma membrane"/>
    <property type="evidence" value="ECO:0007669"/>
    <property type="project" value="TreeGrafter"/>
</dbReference>
<dbReference type="GO" id="GO:0004888">
    <property type="term" value="F:transmembrane signaling receptor activity"/>
    <property type="evidence" value="ECO:0007669"/>
    <property type="project" value="TreeGrafter"/>
</dbReference>
<accession>A0AAN7XX17</accession>
<dbReference type="AlphaFoldDB" id="A0AAN7XX17"/>
<dbReference type="Proteomes" id="UP001346869">
    <property type="component" value="Unassembled WGS sequence"/>
</dbReference>
<reference evidence="3 4" key="1">
    <citation type="journal article" date="2023" name="Genes (Basel)">
        <title>Chromosome-Level Genome Assembly and Circadian Gene Repertoire of the Patagonia Blennie Eleginops maclovinus-The Closest Ancestral Proxy of Antarctic Cryonotothenioids.</title>
        <authorList>
            <person name="Cheng C.C."/>
            <person name="Rivera-Colon A.G."/>
            <person name="Minhas B.F."/>
            <person name="Wilson L."/>
            <person name="Rayamajhi N."/>
            <person name="Vargas-Chacoff L."/>
            <person name="Catchen J.M."/>
        </authorList>
    </citation>
    <scope>NUCLEOTIDE SEQUENCE [LARGE SCALE GENOMIC DNA]</scope>
    <source>
        <strain evidence="3">JMC-PN-2008</strain>
    </source>
</reference>
<proteinExistence type="predicted"/>
<organism evidence="3 4">
    <name type="scientific">Eleginops maclovinus</name>
    <name type="common">Patagonian blennie</name>
    <name type="synonym">Eleginus maclovinus</name>
    <dbReference type="NCBI Taxonomy" id="56733"/>
    <lineage>
        <taxon>Eukaryota</taxon>
        <taxon>Metazoa</taxon>
        <taxon>Chordata</taxon>
        <taxon>Craniata</taxon>
        <taxon>Vertebrata</taxon>
        <taxon>Euteleostomi</taxon>
        <taxon>Actinopterygii</taxon>
        <taxon>Neopterygii</taxon>
        <taxon>Teleostei</taxon>
        <taxon>Neoteleostei</taxon>
        <taxon>Acanthomorphata</taxon>
        <taxon>Eupercaria</taxon>
        <taxon>Perciformes</taxon>
        <taxon>Notothenioidei</taxon>
        <taxon>Eleginopidae</taxon>
        <taxon>Eleginops</taxon>
    </lineage>
</organism>
<evidence type="ECO:0000313" key="3">
    <source>
        <dbReference type="EMBL" id="KAK5868461.1"/>
    </source>
</evidence>
<dbReference type="GO" id="GO:0045059">
    <property type="term" value="P:positive thymic T cell selection"/>
    <property type="evidence" value="ECO:0007669"/>
    <property type="project" value="TreeGrafter"/>
</dbReference>
<keyword evidence="4" id="KW-1185">Reference proteome</keyword>
<dbReference type="GO" id="GO:0042105">
    <property type="term" value="C:alpha-beta T cell receptor complex"/>
    <property type="evidence" value="ECO:0007669"/>
    <property type="project" value="TreeGrafter"/>
</dbReference>
<protein>
    <submittedName>
        <fullName evidence="3">Uncharacterized protein</fullName>
    </submittedName>
</protein>
<feature type="chain" id="PRO_5043002476" evidence="2">
    <location>
        <begin position="24"/>
        <end position="174"/>
    </location>
</feature>
<comment type="caution">
    <text evidence="3">The sequence shown here is derived from an EMBL/GenBank/DDBJ whole genome shotgun (WGS) entry which is preliminary data.</text>
</comment>